<dbReference type="AlphaFoldDB" id="A0A9D1KPA3"/>
<evidence type="ECO:0008006" key="4">
    <source>
        <dbReference type="Google" id="ProtNLM"/>
    </source>
</evidence>
<dbReference type="EMBL" id="DVLU01000017">
    <property type="protein sequence ID" value="HIT84674.1"/>
    <property type="molecule type" value="Genomic_DNA"/>
</dbReference>
<proteinExistence type="predicted"/>
<keyword evidence="1" id="KW-0472">Membrane</keyword>
<feature type="transmembrane region" description="Helical" evidence="1">
    <location>
        <begin position="41"/>
        <end position="66"/>
    </location>
</feature>
<reference evidence="2" key="1">
    <citation type="submission" date="2020-10" db="EMBL/GenBank/DDBJ databases">
        <authorList>
            <person name="Gilroy R."/>
        </authorList>
    </citation>
    <scope>NUCLEOTIDE SEQUENCE</scope>
    <source>
        <strain evidence="2">CHK181-108</strain>
    </source>
</reference>
<keyword evidence="1" id="KW-0812">Transmembrane</keyword>
<evidence type="ECO:0000256" key="1">
    <source>
        <dbReference type="SAM" id="Phobius"/>
    </source>
</evidence>
<dbReference type="Proteomes" id="UP000824165">
    <property type="component" value="Unassembled WGS sequence"/>
</dbReference>
<evidence type="ECO:0000313" key="3">
    <source>
        <dbReference type="Proteomes" id="UP000824165"/>
    </source>
</evidence>
<sequence>MKINKNDYPKPNEHFHQRLCEVLESLPEGKESNKMKKPGRIILIAAALAAAVGASAFAGSGIVTMWTGSSSSIPDYTEVLTPETVLNDFGFKFTVKDEFSNGYKFDGAVKVDQKAVDENDGVIERTDQLNCTYKKDGKEINVFTDASKLSEQVGDLAGTYNGIPIYISSYTNKVVPADYELTAEDKAAQENGDIVFSYGSAEVEINEVRTIMWQDGGLKCSILLVDNDMSNEEAVNMAHEIMDAQN</sequence>
<gene>
    <name evidence="2" type="ORF">IAA60_02085</name>
</gene>
<comment type="caution">
    <text evidence="2">The sequence shown here is derived from an EMBL/GenBank/DDBJ whole genome shotgun (WGS) entry which is preliminary data.</text>
</comment>
<keyword evidence="1" id="KW-1133">Transmembrane helix</keyword>
<evidence type="ECO:0000313" key="2">
    <source>
        <dbReference type="EMBL" id="HIT84674.1"/>
    </source>
</evidence>
<name>A0A9D1KPA3_9FIRM</name>
<protein>
    <recommendedName>
        <fullName evidence="4">DUF4367 domain-containing protein</fullName>
    </recommendedName>
</protein>
<organism evidence="2 3">
    <name type="scientific">Candidatus Ornithomonoglobus intestinigallinarum</name>
    <dbReference type="NCBI Taxonomy" id="2840894"/>
    <lineage>
        <taxon>Bacteria</taxon>
        <taxon>Bacillati</taxon>
        <taxon>Bacillota</taxon>
        <taxon>Clostridia</taxon>
        <taxon>Candidatus Ornithomonoglobus</taxon>
    </lineage>
</organism>
<accession>A0A9D1KPA3</accession>
<reference evidence="2" key="2">
    <citation type="journal article" date="2021" name="PeerJ">
        <title>Extensive microbial diversity within the chicken gut microbiome revealed by metagenomics and culture.</title>
        <authorList>
            <person name="Gilroy R."/>
            <person name="Ravi A."/>
            <person name="Getino M."/>
            <person name="Pursley I."/>
            <person name="Horton D.L."/>
            <person name="Alikhan N.F."/>
            <person name="Baker D."/>
            <person name="Gharbi K."/>
            <person name="Hall N."/>
            <person name="Watson M."/>
            <person name="Adriaenssens E.M."/>
            <person name="Foster-Nyarko E."/>
            <person name="Jarju S."/>
            <person name="Secka A."/>
            <person name="Antonio M."/>
            <person name="Oren A."/>
            <person name="Chaudhuri R.R."/>
            <person name="La Ragione R."/>
            <person name="Hildebrand F."/>
            <person name="Pallen M.J."/>
        </authorList>
    </citation>
    <scope>NUCLEOTIDE SEQUENCE</scope>
    <source>
        <strain evidence="2">CHK181-108</strain>
    </source>
</reference>